<evidence type="ECO:0000313" key="2">
    <source>
        <dbReference type="Proteomes" id="UP000748752"/>
    </source>
</evidence>
<organism evidence="1 2">
    <name type="scientific">Thiohalocapsa halophila</name>
    <dbReference type="NCBI Taxonomy" id="69359"/>
    <lineage>
        <taxon>Bacteria</taxon>
        <taxon>Pseudomonadati</taxon>
        <taxon>Pseudomonadota</taxon>
        <taxon>Gammaproteobacteria</taxon>
        <taxon>Chromatiales</taxon>
        <taxon>Chromatiaceae</taxon>
        <taxon>Thiohalocapsa</taxon>
    </lineage>
</organism>
<dbReference type="Proteomes" id="UP000748752">
    <property type="component" value="Unassembled WGS sequence"/>
</dbReference>
<dbReference type="RefSeq" id="WP_200238417.1">
    <property type="nucleotide sequence ID" value="NZ_NRRV01000031.1"/>
</dbReference>
<gene>
    <name evidence="1" type="ORF">CKO31_13430</name>
</gene>
<reference evidence="1 2" key="1">
    <citation type="journal article" date="2020" name="Microorganisms">
        <title>Osmotic Adaptation and Compatible Solute Biosynthesis of Phototrophic Bacteria as Revealed from Genome Analyses.</title>
        <authorList>
            <person name="Imhoff J.F."/>
            <person name="Rahn T."/>
            <person name="Kunzel S."/>
            <person name="Keller A."/>
            <person name="Neulinger S.C."/>
        </authorList>
    </citation>
    <scope>NUCLEOTIDE SEQUENCE [LARGE SCALE GENOMIC DNA]</scope>
    <source>
        <strain evidence="1 2">DSM 6210</strain>
    </source>
</reference>
<dbReference type="EMBL" id="NRRV01000031">
    <property type="protein sequence ID" value="MBK1631729.1"/>
    <property type="molecule type" value="Genomic_DNA"/>
</dbReference>
<keyword evidence="2" id="KW-1185">Reference proteome</keyword>
<sequence>MVAETALHRVSHLLARCAGSHSVLPPTALFNEGWLLRLVLDGLEQCEPATLTAQASHALGFLPGAHWYSEALLASRFLPRHRADPLAESFTHADGLIGHFDIAPGLRGEATVATGATQLVVIEAKLGAGLSSGVTNAPGYDQAARSAACIAHMLAVAKRTPARFDRLGLCVLAPAARIDGGAFGDLVTKPSIAAKVARRVAAYGGVHDAWYEAWLEPTLTALWVTLLSWESVLDHLEAAQPDSPQVHAGLRAFYAECLRWNRLAP</sequence>
<accession>A0ABS1CIJ2</accession>
<protein>
    <submittedName>
        <fullName evidence="1">Uncharacterized protein</fullName>
    </submittedName>
</protein>
<name>A0ABS1CIJ2_9GAMM</name>
<comment type="caution">
    <text evidence="1">The sequence shown here is derived from an EMBL/GenBank/DDBJ whole genome shotgun (WGS) entry which is preliminary data.</text>
</comment>
<evidence type="ECO:0000313" key="1">
    <source>
        <dbReference type="EMBL" id="MBK1631729.1"/>
    </source>
</evidence>
<proteinExistence type="predicted"/>